<dbReference type="EMBL" id="MWAK01000088">
    <property type="protein sequence ID" value="OPZ92540.1"/>
    <property type="molecule type" value="Genomic_DNA"/>
</dbReference>
<evidence type="ECO:0000259" key="3">
    <source>
        <dbReference type="Pfam" id="PF24595"/>
    </source>
</evidence>
<dbReference type="Gene3D" id="1.10.1330.10">
    <property type="entry name" value="Dockerin domain"/>
    <property type="match status" value="1"/>
</dbReference>
<dbReference type="Pfam" id="PF18998">
    <property type="entry name" value="Flg_new_2"/>
    <property type="match status" value="2"/>
</dbReference>
<feature type="compositionally biased region" description="Gly residues" evidence="1">
    <location>
        <begin position="595"/>
        <end position="605"/>
    </location>
</feature>
<reference evidence="4" key="1">
    <citation type="submission" date="2017-02" db="EMBL/GenBank/DDBJ databases">
        <title>Delving into the versatile metabolic prowess of the omnipresent phylum Bacteroidetes.</title>
        <authorList>
            <person name="Nobu M.K."/>
            <person name="Mei R."/>
            <person name="Narihiro T."/>
            <person name="Kuroda K."/>
            <person name="Liu W.-T."/>
        </authorList>
    </citation>
    <scope>NUCLEOTIDE SEQUENCE</scope>
    <source>
        <strain evidence="4">ADurb.Bin417</strain>
    </source>
</reference>
<feature type="domain" description="Bacterial repeat" evidence="2">
    <location>
        <begin position="1047"/>
        <end position="1095"/>
    </location>
</feature>
<feature type="region of interest" description="Disordered" evidence="1">
    <location>
        <begin position="586"/>
        <end position="611"/>
    </location>
</feature>
<evidence type="ECO:0008006" key="5">
    <source>
        <dbReference type="Google" id="ProtNLM"/>
    </source>
</evidence>
<organism evidence="4">
    <name type="scientific">candidate division TA06 bacterium ADurb.Bin417</name>
    <dbReference type="NCBI Taxonomy" id="1852828"/>
    <lineage>
        <taxon>Bacteria</taxon>
        <taxon>Bacteria division TA06</taxon>
    </lineage>
</organism>
<feature type="domain" description="DUF7619" evidence="3">
    <location>
        <begin position="680"/>
        <end position="739"/>
    </location>
</feature>
<feature type="compositionally biased region" description="Pro residues" evidence="1">
    <location>
        <begin position="652"/>
        <end position="676"/>
    </location>
</feature>
<feature type="region of interest" description="Disordered" evidence="1">
    <location>
        <begin position="640"/>
        <end position="677"/>
    </location>
</feature>
<gene>
    <name evidence="4" type="ORF">BWY73_00755</name>
</gene>
<comment type="caution">
    <text evidence="4">The sequence shown here is derived from an EMBL/GenBank/DDBJ whole genome shotgun (WGS) entry which is preliminary data.</text>
</comment>
<dbReference type="InterPro" id="IPR044060">
    <property type="entry name" value="Bacterial_rp_domain"/>
</dbReference>
<evidence type="ECO:0000256" key="1">
    <source>
        <dbReference type="SAM" id="MobiDB-lite"/>
    </source>
</evidence>
<dbReference type="InterPro" id="IPR055353">
    <property type="entry name" value="DUF7619"/>
</dbReference>
<dbReference type="SUPFAM" id="SSF63446">
    <property type="entry name" value="Type I dockerin domain"/>
    <property type="match status" value="1"/>
</dbReference>
<protein>
    <recommendedName>
        <fullName evidence="5">Fibronectin type-III domain-containing protein</fullName>
    </recommendedName>
</protein>
<name>A0A1V5MHZ4_UNCT6</name>
<sequence>MVTNDGRVLLVFLKSDAAVSDTATRVRDDADLYFERINLDPAGLSWPALVRVPLGTAADGPGTVYVPLADAQTFSFAMGIQKETADPLPSIIPIIGGKRCKFWVDGQVTGGATCKAIAAGQLQGEVQLFERVTGALAASVSAEWGSNCDQKAYVFNKASINLTAQATGEIPAFYYMVPGDGWFVDKLFELEAGATVTGSISGSAGWEAANFPGLPNTGEVAVSVGLGPYGKAKALDGTLEGTLKGVGSVSIRLLPTCELTGSSLTFAIDLTAGEGRTHWDKTWSWERKPDSPWYRPWSLDRPALSPEMARAAMSLGGRPGLQVIEDDYGILTISTGAPVFSWEEWTGTGASHGDNSVLPAGELAADLYEDGPPALARSEPGEIRLAWTRDVPPGSQDGSQVMVALYRNEDNRFLTAESIPGSLGYNKDLNLVYDNRGLPLALWAQVDSSGLGPATSAEDFYARLNTGQIKYSVYQGGVWSSPQSGPLALAGNNSRPTLGRTHDNRVIAAWINRAGGGPARLMAAFWDGNAWSSPVQLAEGNLAGTPAAGTLGDRTALFWTQDADPSETASWFRIYSRDFSGGAWSDSALFDPEDGGAGQDAGGGRPQPFEMPADARAAYSLVETDAGGFVGSSFFSLPALPEECCDDDPKNDPPPPPPPPPPPGKPRTPPYTPPVVIPRDPNDIIGPAGFGEERWLPAASTLAYTIRFENAADASAPAQEVVITQQMDPDLDWRTFKVGDFGWGDLKVEIPAGQAKSFYSRRLDLREDYGFFVDVSAYLDIQTGEAKWTITTIDPETGEKPIDALVGFLPPKDGTGLGEGFVSYQVKPKRSVLTGDRIDAEARIVFDTENPIDTPPIFNTLDAAPPASQVEALPVRMAEPTFTVAWNGGDDAGGSGLAGFTIMVSDNGGDYAAWLENTALTEAVFTGQPGHTYRFYSLARDNAGNSEADPRQPLGTIEPDAATRVLNPFAVHAIAVAAGPNGSIDPAGPVVNVNEGQDAAFNIIPNEGYHIESVTVDSQPVGAVSRYTFTGVVEPHSISAAFAINTYTLTVEYNTGGRVEPAGPIIKEYGASQAFTITPDPGYRIDRVAADTEELGEVTGYTFENIRADHTLLVEFAPVPVLSVTPTSIELLPSQAGAALTVTNTGLGTLNWSMAESLDWLSPDTDLGALAAGQSQTVNLVRFGGSRGESGPITFTNASPKSGQAAIQVTVRIKDRPARPESVTLSYLPDLTAVDTGSVGVDTPIAISGPAFSGADPADQLAAGQFEIRPETGDILVFSATVIEGELSTGSAFSRNILRPDLNYRLRLRYQDNLGAWSDWSDWFTLATVPAAATLDANSDGRPDSQEPTPEELALAGLSDYAGLDTSRVLKVNGRMLLIRTEPPRTISYAGAFPAAEPPEYGLTPYGVLIVRAEGVNGDTGVGIRYTFDSEPGTGSRWLGYRDTAAAGSRWSEIGAINIQGADLSAWVADAGGEDADRSANLVTLSLAALQTPGEPGDLNGDRRFDQTDLQLLLKMLIEKPVTIRSLEYPSPYPAWLNDLADIDRDGAVTISDNLRLYRRIIGAD</sequence>
<proteinExistence type="predicted"/>
<accession>A0A1V5MHZ4</accession>
<evidence type="ECO:0000313" key="4">
    <source>
        <dbReference type="EMBL" id="OPZ92540.1"/>
    </source>
</evidence>
<evidence type="ECO:0000259" key="2">
    <source>
        <dbReference type="Pfam" id="PF18998"/>
    </source>
</evidence>
<dbReference type="GO" id="GO:0000272">
    <property type="term" value="P:polysaccharide catabolic process"/>
    <property type="evidence" value="ECO:0007669"/>
    <property type="project" value="InterPro"/>
</dbReference>
<dbReference type="InterPro" id="IPR036439">
    <property type="entry name" value="Dockerin_dom_sf"/>
</dbReference>
<dbReference type="Pfam" id="PF24595">
    <property type="entry name" value="DUF7619"/>
    <property type="match status" value="1"/>
</dbReference>
<dbReference type="Proteomes" id="UP000485484">
    <property type="component" value="Unassembled WGS sequence"/>
</dbReference>
<feature type="domain" description="Bacterial repeat" evidence="2">
    <location>
        <begin position="973"/>
        <end position="1045"/>
    </location>
</feature>